<dbReference type="Proteomes" id="UP000244754">
    <property type="component" value="Chromosome"/>
</dbReference>
<dbReference type="GO" id="GO:0030288">
    <property type="term" value="C:outer membrane-bounded periplasmic space"/>
    <property type="evidence" value="ECO:0007669"/>
    <property type="project" value="TreeGrafter"/>
</dbReference>
<evidence type="ECO:0000256" key="5">
    <source>
        <dbReference type="SAM" id="SignalP"/>
    </source>
</evidence>
<sequence length="321" mass="34610">MKRAAAVALAALTSACAPAPDRAAPTPAAPTYGGIPLPPGAPLDPPGIAPTSDVTAEVDWPGSLRPDDAQPAERVPEVLGRGRIVVGVDQSQYLLSYRDVTAGDLRGFEIDLAREIARDIFGDPEKVDFRFVGSSTRAHALETGDVDIVIRTMSITPERLARVDFSIPYLTSTVRLLVPKDRGIAGAEDLHGKTVCVVDGSNLVQLARGIAPDSPILRTRTWADCLMASQQFHADAVLADDAILAGMIAQDPYTEILPQRFGSQQYFVGVPKGQDGMTRQVNATIERLRRDGTWDAMYGRWLTGSLASPQLPAPKYRKEEQ</sequence>
<dbReference type="OrthoDB" id="9807888at2"/>
<evidence type="ECO:0000256" key="3">
    <source>
        <dbReference type="ARBA" id="ARBA00022729"/>
    </source>
</evidence>
<feature type="compositionally biased region" description="Low complexity" evidence="4">
    <location>
        <begin position="18"/>
        <end position="35"/>
    </location>
</feature>
<dbReference type="KEGG" id="clia:C3E79_09635"/>
<feature type="signal peptide" evidence="5">
    <location>
        <begin position="1"/>
        <end position="19"/>
    </location>
</feature>
<name>A0A2S0WG15_9CORY</name>
<dbReference type="PROSITE" id="PS51257">
    <property type="entry name" value="PROKAR_LIPOPROTEIN"/>
    <property type="match status" value="1"/>
</dbReference>
<organism evidence="6 7">
    <name type="scientific">Corynebacterium liangguodongii</name>
    <dbReference type="NCBI Taxonomy" id="2079535"/>
    <lineage>
        <taxon>Bacteria</taxon>
        <taxon>Bacillati</taxon>
        <taxon>Actinomycetota</taxon>
        <taxon>Actinomycetes</taxon>
        <taxon>Mycobacteriales</taxon>
        <taxon>Corynebacteriaceae</taxon>
        <taxon>Corynebacterium</taxon>
    </lineage>
</organism>
<comment type="similarity">
    <text evidence="1">Belongs to the bacterial solute-binding protein 3 family.</text>
</comment>
<feature type="compositionally biased region" description="Pro residues" evidence="4">
    <location>
        <begin position="36"/>
        <end position="48"/>
    </location>
</feature>
<feature type="region of interest" description="Disordered" evidence="4">
    <location>
        <begin position="18"/>
        <end position="54"/>
    </location>
</feature>
<dbReference type="SUPFAM" id="SSF53850">
    <property type="entry name" value="Periplasmic binding protein-like II"/>
    <property type="match status" value="1"/>
</dbReference>
<keyword evidence="2" id="KW-0813">Transport</keyword>
<dbReference type="InterPro" id="IPR051455">
    <property type="entry name" value="Bact_solute-bind_prot3"/>
</dbReference>
<reference evidence="7" key="1">
    <citation type="submission" date="2018-01" db="EMBL/GenBank/DDBJ databases">
        <authorList>
            <person name="Li J."/>
        </authorList>
    </citation>
    <scope>NUCLEOTIDE SEQUENCE [LARGE SCALE GENOMIC DNA]</scope>
    <source>
        <strain evidence="7">2184</strain>
    </source>
</reference>
<evidence type="ECO:0000313" key="7">
    <source>
        <dbReference type="Proteomes" id="UP000244754"/>
    </source>
</evidence>
<keyword evidence="7" id="KW-1185">Reference proteome</keyword>
<keyword evidence="3 5" id="KW-0732">Signal</keyword>
<dbReference type="Gene3D" id="3.40.190.10">
    <property type="entry name" value="Periplasmic binding protein-like II"/>
    <property type="match status" value="2"/>
</dbReference>
<accession>A0A2S0WG15</accession>
<evidence type="ECO:0000256" key="1">
    <source>
        <dbReference type="ARBA" id="ARBA00010333"/>
    </source>
</evidence>
<dbReference type="AlphaFoldDB" id="A0A2S0WG15"/>
<evidence type="ECO:0000256" key="2">
    <source>
        <dbReference type="ARBA" id="ARBA00022448"/>
    </source>
</evidence>
<dbReference type="GO" id="GO:0005576">
    <property type="term" value="C:extracellular region"/>
    <property type="evidence" value="ECO:0007669"/>
    <property type="project" value="TreeGrafter"/>
</dbReference>
<evidence type="ECO:0000256" key="4">
    <source>
        <dbReference type="SAM" id="MobiDB-lite"/>
    </source>
</evidence>
<gene>
    <name evidence="6" type="ORF">C3E79_09635</name>
</gene>
<protein>
    <submittedName>
        <fullName evidence="6">ABC transporter</fullName>
    </submittedName>
</protein>
<dbReference type="SMART" id="SM00062">
    <property type="entry name" value="PBPb"/>
    <property type="match status" value="1"/>
</dbReference>
<dbReference type="EMBL" id="CP026948">
    <property type="protein sequence ID" value="AWB84700.1"/>
    <property type="molecule type" value="Genomic_DNA"/>
</dbReference>
<evidence type="ECO:0000313" key="6">
    <source>
        <dbReference type="EMBL" id="AWB84700.1"/>
    </source>
</evidence>
<dbReference type="PANTHER" id="PTHR30085">
    <property type="entry name" value="AMINO ACID ABC TRANSPORTER PERMEASE"/>
    <property type="match status" value="1"/>
</dbReference>
<dbReference type="InterPro" id="IPR001638">
    <property type="entry name" value="Solute-binding_3/MltF_N"/>
</dbReference>
<dbReference type="CDD" id="cd13690">
    <property type="entry name" value="PBP2_GluB"/>
    <property type="match status" value="1"/>
</dbReference>
<dbReference type="PANTHER" id="PTHR30085:SF6">
    <property type="entry name" value="ABC TRANSPORTER GLUTAMINE-BINDING PROTEIN GLNH"/>
    <property type="match status" value="1"/>
</dbReference>
<proteinExistence type="inferred from homology"/>
<feature type="chain" id="PRO_5043366141" evidence="5">
    <location>
        <begin position="20"/>
        <end position="321"/>
    </location>
</feature>
<dbReference type="RefSeq" id="WP_108404708.1">
    <property type="nucleotide sequence ID" value="NZ_CP026948.1"/>
</dbReference>
<dbReference type="GO" id="GO:0006865">
    <property type="term" value="P:amino acid transport"/>
    <property type="evidence" value="ECO:0007669"/>
    <property type="project" value="TreeGrafter"/>
</dbReference>
<dbReference type="Pfam" id="PF00497">
    <property type="entry name" value="SBP_bac_3"/>
    <property type="match status" value="1"/>
</dbReference>